<dbReference type="GO" id="GO:0051256">
    <property type="term" value="P:mitotic spindle midzone assembly"/>
    <property type="evidence" value="ECO:0007669"/>
    <property type="project" value="TreeGrafter"/>
</dbReference>
<accession>A0A8K0EU59</accession>
<feature type="compositionally biased region" description="Polar residues" evidence="1">
    <location>
        <begin position="714"/>
        <end position="724"/>
    </location>
</feature>
<feature type="compositionally biased region" description="Basic and acidic residues" evidence="1">
    <location>
        <begin position="325"/>
        <end position="336"/>
    </location>
</feature>
<feature type="compositionally biased region" description="Basic and acidic residues" evidence="1">
    <location>
        <begin position="535"/>
        <end position="546"/>
    </location>
</feature>
<dbReference type="GO" id="GO:0008017">
    <property type="term" value="F:microtubule binding"/>
    <property type="evidence" value="ECO:0007669"/>
    <property type="project" value="InterPro"/>
</dbReference>
<dbReference type="GO" id="GO:0005813">
    <property type="term" value="C:centrosome"/>
    <property type="evidence" value="ECO:0007669"/>
    <property type="project" value="TreeGrafter"/>
</dbReference>
<name>A0A8K0EU59_BRALA</name>
<feature type="compositionally biased region" description="Acidic residues" evidence="1">
    <location>
        <begin position="644"/>
        <end position="657"/>
    </location>
</feature>
<feature type="compositionally biased region" description="Basic and acidic residues" evidence="1">
    <location>
        <begin position="703"/>
        <end position="713"/>
    </location>
</feature>
<proteinExistence type="predicted"/>
<feature type="compositionally biased region" description="Basic and acidic residues" evidence="1">
    <location>
        <begin position="417"/>
        <end position="426"/>
    </location>
</feature>
<dbReference type="OrthoDB" id="69809at2759"/>
<dbReference type="Pfam" id="PF14924">
    <property type="entry name" value="MAP10_N"/>
    <property type="match status" value="1"/>
</dbReference>
<keyword evidence="3" id="KW-1185">Reference proteome</keyword>
<feature type="region of interest" description="Disordered" evidence="1">
    <location>
        <begin position="391"/>
        <end position="449"/>
    </location>
</feature>
<evidence type="ECO:0000313" key="3">
    <source>
        <dbReference type="Proteomes" id="UP000838412"/>
    </source>
</evidence>
<dbReference type="Proteomes" id="UP000838412">
    <property type="component" value="Chromosome 4"/>
</dbReference>
<organism evidence="2 3">
    <name type="scientific">Branchiostoma lanceolatum</name>
    <name type="common">Common lancelet</name>
    <name type="synonym">Amphioxus lanceolatum</name>
    <dbReference type="NCBI Taxonomy" id="7740"/>
    <lineage>
        <taxon>Eukaryota</taxon>
        <taxon>Metazoa</taxon>
        <taxon>Chordata</taxon>
        <taxon>Cephalochordata</taxon>
        <taxon>Leptocardii</taxon>
        <taxon>Amphioxiformes</taxon>
        <taxon>Branchiostomatidae</taxon>
        <taxon>Branchiostoma</taxon>
    </lineage>
</organism>
<feature type="compositionally biased region" description="Basic and acidic residues" evidence="1">
    <location>
        <begin position="391"/>
        <end position="404"/>
    </location>
</feature>
<feature type="compositionally biased region" description="Basic and acidic residues" evidence="1">
    <location>
        <begin position="498"/>
        <end position="508"/>
    </location>
</feature>
<evidence type="ECO:0000256" key="1">
    <source>
        <dbReference type="SAM" id="MobiDB-lite"/>
    </source>
</evidence>
<feature type="compositionally biased region" description="Basic and acidic residues" evidence="1">
    <location>
        <begin position="658"/>
        <end position="670"/>
    </location>
</feature>
<sequence length="865" mass="96527">MIFLTGNFGMETETLFSLEVVVESVQIRGVVQCRLPAVAFRLLDFPTLLIRHDVTEAALRMRELGINSDPTWAPIEEEHGKAGRFEFGKGKSCLLRMRPEVLREHLRNIPLYVMVIDSWSDTPRLVGNSSVPLTSSMELVYQDIQTNGITSPSVHGEKGEFPLHNLMGTQIGTVEMGYRLMSLGTMLMQHVPRDAVMQRRGVEGREERETPKEAEIEKPASKPSEGDILVAKATQYEYDRADSPPTVATQTEVPQKHRKAKVKEEVDSMSDNNIICPPPLFYNSMAADPLQTAPKPKSAPPTGRVSYDIADFYSEIGESPEEENKDPQTRGLKVERGVQTSQDVKVQADHEDNLGPPISLPAGLPLLRQLFSELSVLEGRSVGMHVLENQHHEPREEARVRISRPETAPPKPPAVRPVERTKERPAPLHGSPLRVRHQPCARGDAPVPKTRSWIRQVPQAPVRGRGRSKLRYGMTHSLRLRIQQSNPAWLEKMEGERTLQQHEMDRPQRPPRSPLEQLQQPFQHRPSEQTITVSRRPERREGRDVRSLVGESGVLFDKAGVPSETEATDEKHEVRRKPVPTPRQHSHSEIEDHEQEAPLPFDRSLVEMETPKVDVGFGTTGSSESENQSKKSIQVFLPIVPNQDESEIPDDSLDQQDLEGKESDKTEKKQAIGRQDAVSEPESGHSYSEDFEEHEYSTAASHMSHDDTSESVKSDSPPSQASTTVEKRRESTSKPKRDVLEDRRSPDSVASGRSDRSRYSAFSQASSRPRAGSFGLGAPPPPTPSKSPVMGVRQSSKKALATDTRTSNDEDSQANVDRNGSNRPPPRIVPRDRKISTNTASVSSYVPSHLSTDIENLSTDGSLDF</sequence>
<dbReference type="PANTHER" id="PTHR21831:SF2">
    <property type="entry name" value="MICROTUBULE-ASSOCIATED PROTEIN 10"/>
    <property type="match status" value="1"/>
</dbReference>
<dbReference type="GO" id="GO:0030496">
    <property type="term" value="C:midbody"/>
    <property type="evidence" value="ECO:0007669"/>
    <property type="project" value="TreeGrafter"/>
</dbReference>
<evidence type="ECO:0000313" key="2">
    <source>
        <dbReference type="EMBL" id="CAH1263503.1"/>
    </source>
</evidence>
<feature type="compositionally biased region" description="Polar residues" evidence="1">
    <location>
        <begin position="813"/>
        <end position="822"/>
    </location>
</feature>
<reference evidence="2" key="1">
    <citation type="submission" date="2022-01" db="EMBL/GenBank/DDBJ databases">
        <authorList>
            <person name="Braso-Vives M."/>
        </authorList>
    </citation>
    <scope>NUCLEOTIDE SEQUENCE</scope>
</reference>
<dbReference type="InterPro" id="IPR039302">
    <property type="entry name" value="MAP10"/>
</dbReference>
<dbReference type="GO" id="GO:1990023">
    <property type="term" value="C:mitotic spindle midzone"/>
    <property type="evidence" value="ECO:0007669"/>
    <property type="project" value="TreeGrafter"/>
</dbReference>
<feature type="compositionally biased region" description="Basic and acidic residues" evidence="1">
    <location>
        <begin position="200"/>
        <end position="220"/>
    </location>
</feature>
<feature type="compositionally biased region" description="Polar residues" evidence="1">
    <location>
        <begin position="836"/>
        <end position="865"/>
    </location>
</feature>
<dbReference type="GO" id="GO:0005881">
    <property type="term" value="C:cytoplasmic microtubule"/>
    <property type="evidence" value="ECO:0007669"/>
    <property type="project" value="TreeGrafter"/>
</dbReference>
<feature type="region of interest" description="Disordered" evidence="1">
    <location>
        <begin position="315"/>
        <end position="352"/>
    </location>
</feature>
<feature type="compositionally biased region" description="Polar residues" evidence="1">
    <location>
        <begin position="620"/>
        <end position="632"/>
    </location>
</feature>
<feature type="compositionally biased region" description="Basic and acidic residues" evidence="1">
    <location>
        <begin position="725"/>
        <end position="746"/>
    </location>
</feature>
<dbReference type="GO" id="GO:0032467">
    <property type="term" value="P:positive regulation of cytokinesis"/>
    <property type="evidence" value="ECO:0007669"/>
    <property type="project" value="TreeGrafter"/>
</dbReference>
<dbReference type="GO" id="GO:0031122">
    <property type="term" value="P:cytoplasmic microtubule organization"/>
    <property type="evidence" value="ECO:0007669"/>
    <property type="project" value="TreeGrafter"/>
</dbReference>
<feature type="region of interest" description="Disordered" evidence="1">
    <location>
        <begin position="498"/>
        <end position="865"/>
    </location>
</feature>
<dbReference type="GO" id="GO:0097431">
    <property type="term" value="C:mitotic spindle pole"/>
    <property type="evidence" value="ECO:0007669"/>
    <property type="project" value="TreeGrafter"/>
</dbReference>
<protein>
    <submittedName>
        <fullName evidence="2">MAP10 protein</fullName>
    </submittedName>
</protein>
<gene>
    <name evidence="2" type="primary">MAP10</name>
    <name evidence="2" type="ORF">BLAG_LOCUS18185</name>
</gene>
<feature type="region of interest" description="Disordered" evidence="1">
    <location>
        <begin position="200"/>
        <end position="266"/>
    </location>
</feature>
<dbReference type="AlphaFoldDB" id="A0A8K0EU59"/>
<dbReference type="EMBL" id="OV696689">
    <property type="protein sequence ID" value="CAH1263503.1"/>
    <property type="molecule type" value="Genomic_DNA"/>
</dbReference>
<dbReference type="PANTHER" id="PTHR21831">
    <property type="entry name" value="MICROTUBULE-ASSOCIATED PROTEIN 10"/>
    <property type="match status" value="1"/>
</dbReference>
<feature type="compositionally biased region" description="Polar residues" evidence="1">
    <location>
        <begin position="516"/>
        <end position="532"/>
    </location>
</feature>